<proteinExistence type="predicted"/>
<feature type="non-terminal residue" evidence="2">
    <location>
        <position position="1"/>
    </location>
</feature>
<reference evidence="3" key="1">
    <citation type="submission" date="2024-04" db="EMBL/GenBank/DDBJ databases">
        <title>Salinicola lusitanus LLJ914,a marine bacterium isolated from the Okinawa Trough.</title>
        <authorList>
            <person name="Li J."/>
        </authorList>
    </citation>
    <scope>NUCLEOTIDE SEQUENCE [LARGE SCALE GENOMIC DNA]</scope>
</reference>
<accession>A0AAW0MH73</accession>
<name>A0AAW0MH73_9GOBI</name>
<dbReference type="Proteomes" id="UP001460270">
    <property type="component" value="Unassembled WGS sequence"/>
</dbReference>
<feature type="compositionally biased region" description="Low complexity" evidence="1">
    <location>
        <begin position="51"/>
        <end position="66"/>
    </location>
</feature>
<evidence type="ECO:0000313" key="2">
    <source>
        <dbReference type="EMBL" id="KAK7879472.1"/>
    </source>
</evidence>
<comment type="caution">
    <text evidence="2">The sequence shown here is derived from an EMBL/GenBank/DDBJ whole genome shotgun (WGS) entry which is preliminary data.</text>
</comment>
<evidence type="ECO:0000313" key="3">
    <source>
        <dbReference type="Proteomes" id="UP001460270"/>
    </source>
</evidence>
<sequence length="93" mass="10706">SWFSLVFFSFQTKATPLKPVVQSKAAPRDVGPIRDQTHLDFLLELLNRPIRAQQQQRSSSESSEGGARTRHMTRRRPKKTNDTFVFVCLFVTL</sequence>
<dbReference type="EMBL" id="JBBPFD010000262">
    <property type="protein sequence ID" value="KAK7879472.1"/>
    <property type="molecule type" value="Genomic_DNA"/>
</dbReference>
<organism evidence="2 3">
    <name type="scientific">Mugilogobius chulae</name>
    <name type="common">yellowstripe goby</name>
    <dbReference type="NCBI Taxonomy" id="88201"/>
    <lineage>
        <taxon>Eukaryota</taxon>
        <taxon>Metazoa</taxon>
        <taxon>Chordata</taxon>
        <taxon>Craniata</taxon>
        <taxon>Vertebrata</taxon>
        <taxon>Euteleostomi</taxon>
        <taxon>Actinopterygii</taxon>
        <taxon>Neopterygii</taxon>
        <taxon>Teleostei</taxon>
        <taxon>Neoteleostei</taxon>
        <taxon>Acanthomorphata</taxon>
        <taxon>Gobiaria</taxon>
        <taxon>Gobiiformes</taxon>
        <taxon>Gobioidei</taxon>
        <taxon>Gobiidae</taxon>
        <taxon>Gobionellinae</taxon>
        <taxon>Mugilogobius</taxon>
    </lineage>
</organism>
<feature type="compositionally biased region" description="Basic residues" evidence="1">
    <location>
        <begin position="68"/>
        <end position="78"/>
    </location>
</feature>
<dbReference type="AlphaFoldDB" id="A0AAW0MH73"/>
<keyword evidence="3" id="KW-1185">Reference proteome</keyword>
<feature type="region of interest" description="Disordered" evidence="1">
    <location>
        <begin position="50"/>
        <end position="78"/>
    </location>
</feature>
<gene>
    <name evidence="2" type="ORF">WMY93_033812</name>
</gene>
<evidence type="ECO:0000256" key="1">
    <source>
        <dbReference type="SAM" id="MobiDB-lite"/>
    </source>
</evidence>
<protein>
    <submittedName>
        <fullName evidence="2">Uncharacterized protein</fullName>
    </submittedName>
</protein>